<accession>A0ABV3GS88</accession>
<feature type="transmembrane region" description="Helical" evidence="1">
    <location>
        <begin position="24"/>
        <end position="46"/>
    </location>
</feature>
<dbReference type="Proteomes" id="UP001551675">
    <property type="component" value="Unassembled WGS sequence"/>
</dbReference>
<protein>
    <submittedName>
        <fullName evidence="2">Uncharacterized protein</fullName>
    </submittedName>
</protein>
<organism evidence="2 3">
    <name type="scientific">Microtetraspora glauca</name>
    <dbReference type="NCBI Taxonomy" id="1996"/>
    <lineage>
        <taxon>Bacteria</taxon>
        <taxon>Bacillati</taxon>
        <taxon>Actinomycetota</taxon>
        <taxon>Actinomycetes</taxon>
        <taxon>Streptosporangiales</taxon>
        <taxon>Streptosporangiaceae</taxon>
        <taxon>Microtetraspora</taxon>
    </lineage>
</organism>
<evidence type="ECO:0000313" key="2">
    <source>
        <dbReference type="EMBL" id="MEV0974500.1"/>
    </source>
</evidence>
<keyword evidence="1" id="KW-0812">Transmembrane</keyword>
<gene>
    <name evidence="2" type="ORF">AB0I59_38400</name>
</gene>
<dbReference type="EMBL" id="JBFALK010000031">
    <property type="protein sequence ID" value="MEV0974500.1"/>
    <property type="molecule type" value="Genomic_DNA"/>
</dbReference>
<name>A0ABV3GS88_MICGL</name>
<keyword evidence="1" id="KW-0472">Membrane</keyword>
<keyword evidence="3" id="KW-1185">Reference proteome</keyword>
<sequence length="50" mass="5192">MPLLVDPENPSEPVEMSPLGEGTFQVAVLLVLGAMTFLGGIGNLVVRLLG</sequence>
<keyword evidence="1" id="KW-1133">Transmembrane helix</keyword>
<evidence type="ECO:0000256" key="1">
    <source>
        <dbReference type="SAM" id="Phobius"/>
    </source>
</evidence>
<proteinExistence type="predicted"/>
<evidence type="ECO:0000313" key="3">
    <source>
        <dbReference type="Proteomes" id="UP001551675"/>
    </source>
</evidence>
<comment type="caution">
    <text evidence="2">The sequence shown here is derived from an EMBL/GenBank/DDBJ whole genome shotgun (WGS) entry which is preliminary data.</text>
</comment>
<dbReference type="RefSeq" id="WP_358141196.1">
    <property type="nucleotide sequence ID" value="NZ_JBFALK010000031.1"/>
</dbReference>
<reference evidence="2 3" key="1">
    <citation type="submission" date="2024-06" db="EMBL/GenBank/DDBJ databases">
        <title>The Natural Products Discovery Center: Release of the First 8490 Sequenced Strains for Exploring Actinobacteria Biosynthetic Diversity.</title>
        <authorList>
            <person name="Kalkreuter E."/>
            <person name="Kautsar S.A."/>
            <person name="Yang D."/>
            <person name="Bader C.D."/>
            <person name="Teijaro C.N."/>
            <person name="Fluegel L."/>
            <person name="Davis C.M."/>
            <person name="Simpson J.R."/>
            <person name="Lauterbach L."/>
            <person name="Steele A.D."/>
            <person name="Gui C."/>
            <person name="Meng S."/>
            <person name="Li G."/>
            <person name="Viehrig K."/>
            <person name="Ye F."/>
            <person name="Su P."/>
            <person name="Kiefer A.F."/>
            <person name="Nichols A."/>
            <person name="Cepeda A.J."/>
            <person name="Yan W."/>
            <person name="Fan B."/>
            <person name="Jiang Y."/>
            <person name="Adhikari A."/>
            <person name="Zheng C.-J."/>
            <person name="Schuster L."/>
            <person name="Cowan T.M."/>
            <person name="Smanski M.J."/>
            <person name="Chevrette M.G."/>
            <person name="De Carvalho L.P.S."/>
            <person name="Shen B."/>
        </authorList>
    </citation>
    <scope>NUCLEOTIDE SEQUENCE [LARGE SCALE GENOMIC DNA]</scope>
    <source>
        <strain evidence="2 3">NPDC050100</strain>
    </source>
</reference>